<dbReference type="SUPFAM" id="SSF52016">
    <property type="entry name" value="LeuD/IlvD-like"/>
    <property type="match status" value="1"/>
</dbReference>
<evidence type="ECO:0000313" key="4">
    <source>
        <dbReference type="Proteomes" id="UP000711614"/>
    </source>
</evidence>
<dbReference type="EMBL" id="JAGIOI010000001">
    <property type="protein sequence ID" value="MBP2412824.1"/>
    <property type="molecule type" value="Genomic_DNA"/>
</dbReference>
<dbReference type="Gene3D" id="3.50.30.10">
    <property type="entry name" value="Phosphohistidine domain"/>
    <property type="match status" value="1"/>
</dbReference>
<feature type="domain" description="Phosphomevalonate dehydratase small subunit-like" evidence="2">
    <location>
        <begin position="41"/>
        <end position="126"/>
    </location>
</feature>
<dbReference type="PANTHER" id="PTHR36577">
    <property type="entry name" value="DUF521 DOMAIN PROTEIN (AFU_ORTHOLOGUE AFUA_6G00490)"/>
    <property type="match status" value="1"/>
</dbReference>
<protein>
    <submittedName>
        <fullName evidence="3">Aconitase with swiveling domain</fullName>
    </submittedName>
</protein>
<gene>
    <name evidence="3" type="ORF">JOF48_001623</name>
</gene>
<dbReference type="Proteomes" id="UP000711614">
    <property type="component" value="Unassembled WGS sequence"/>
</dbReference>
<keyword evidence="1" id="KW-0456">Lyase</keyword>
<keyword evidence="4" id="KW-1185">Reference proteome</keyword>
<comment type="caution">
    <text evidence="3">The sequence shown here is derived from an EMBL/GenBank/DDBJ whole genome shotgun (WGS) entry which is preliminary data.</text>
</comment>
<evidence type="ECO:0000256" key="1">
    <source>
        <dbReference type="ARBA" id="ARBA00023239"/>
    </source>
</evidence>
<dbReference type="InterPro" id="IPR002840">
    <property type="entry name" value="PMDh-S-like_dom"/>
</dbReference>
<dbReference type="PANTHER" id="PTHR36577:SF3">
    <property type="entry name" value="DUF521 DOMAIN PROTEIN (AFU_ORTHOLOGUE AFUA_6G00490)"/>
    <property type="match status" value="1"/>
</dbReference>
<proteinExistence type="predicted"/>
<name>A0ABS4YVJ8_9MICC</name>
<accession>A0ABS4YVJ8</accession>
<dbReference type="RefSeq" id="WP_245346453.1">
    <property type="nucleotide sequence ID" value="NZ_JAGIOI010000001.1"/>
</dbReference>
<sequence length="170" mass="16742">MTSSGPEAEIAAATEPAAAFGGMTLCAGSGSGPLLALAEPLSFWGGTDRNTGEIIDAHHPQRGRLLGGQVLVMDASRGSSSSSSVLAEQLRAGVGPAAILLTARDAIVCLGVLAAAELYGGGIPVVLLDHSDADRLHQSALPASVSVTAEPGGRAAVVLSTGAGAPEPQP</sequence>
<evidence type="ECO:0000313" key="3">
    <source>
        <dbReference type="EMBL" id="MBP2412824.1"/>
    </source>
</evidence>
<organism evidence="3 4">
    <name type="scientific">Arthrobacter stackebrandtii</name>
    <dbReference type="NCBI Taxonomy" id="272161"/>
    <lineage>
        <taxon>Bacteria</taxon>
        <taxon>Bacillati</taxon>
        <taxon>Actinomycetota</taxon>
        <taxon>Actinomycetes</taxon>
        <taxon>Micrococcales</taxon>
        <taxon>Micrococcaceae</taxon>
        <taxon>Arthrobacter</taxon>
    </lineage>
</organism>
<reference evidence="3 4" key="1">
    <citation type="submission" date="2021-03" db="EMBL/GenBank/DDBJ databases">
        <title>Sequencing the genomes of 1000 actinobacteria strains.</title>
        <authorList>
            <person name="Klenk H.-P."/>
        </authorList>
    </citation>
    <scope>NUCLEOTIDE SEQUENCE [LARGE SCALE GENOMIC DNA]</scope>
    <source>
        <strain evidence="3 4">DSM 16005</strain>
    </source>
</reference>
<evidence type="ECO:0000259" key="2">
    <source>
        <dbReference type="Pfam" id="PF01989"/>
    </source>
</evidence>
<dbReference type="Pfam" id="PF01989">
    <property type="entry name" value="AcnX_swivel_put"/>
    <property type="match status" value="1"/>
</dbReference>